<proteinExistence type="predicted"/>
<organism evidence="2 3">
    <name type="scientific">Vibrio phage Vp_R1</name>
    <dbReference type="NCBI Taxonomy" id="2059867"/>
    <lineage>
        <taxon>Viruses</taxon>
        <taxon>Duplodnaviria</taxon>
        <taxon>Heunggongvirae</taxon>
        <taxon>Uroviricota</taxon>
        <taxon>Caudoviricetes</taxon>
        <taxon>Grimontviridae</taxon>
        <taxon>Dalianvirus</taxon>
        <taxon>Dalianvirus R1</taxon>
    </lineage>
</organism>
<dbReference type="SUPFAM" id="SSF56235">
    <property type="entry name" value="N-terminal nucleophile aminohydrolases (Ntn hydrolases)"/>
    <property type="match status" value="1"/>
</dbReference>
<dbReference type="EMBL" id="MG603697">
    <property type="protein sequence ID" value="AUG88431.1"/>
    <property type="molecule type" value="Genomic_DNA"/>
</dbReference>
<protein>
    <recommendedName>
        <fullName evidence="1">Glutamine amidotransferase type-2 domain-containing protein</fullName>
    </recommendedName>
</protein>
<dbReference type="CDD" id="cd00352">
    <property type="entry name" value="Gn_AT_II"/>
    <property type="match status" value="1"/>
</dbReference>
<dbReference type="PROSITE" id="PS51278">
    <property type="entry name" value="GATASE_TYPE_2"/>
    <property type="match status" value="1"/>
</dbReference>
<dbReference type="InterPro" id="IPR029055">
    <property type="entry name" value="Ntn_hydrolases_N"/>
</dbReference>
<sequence length="542" mass="61534">MCGIVLAGAKFPNDDMVGAFEKLLFADTFRGRHSTGVFTRRNYKHGDFKETVYPYFKAAVDGPDFLKTIGWDVLRNGGDPRYPRNFSNFYIGHNRYATMGEINSKNAHPFRHGDITMVHNGTLIDQSSLPDHTLFEVDSENICYSINKIGAAETIKNLEGAFTLIWHDASDETLHIIRNDERPFHLAETRCGRWFGASEELMLKWILDRSKSFTIKESFEIEVGKEYIFNVNDTFEFVEAIEREIADPWSFYGRNYGYGYGSSYGSWFNQPSVTPARKKEERATRKFQSVDSLLEENKLDLRGNSFFQFNSYDWNPYGKSSTNGQVSGNLPTDNPTDWIEVQCHGVLAENYAENGEMYGKVVGAFVKKDILTIVATYVSKDRYEDEIKKAEDSKEYCEICGEEGPADYVVTDAVGSWKACFKCKDKDNTIPFDDAVGNLEIQVGGEWFSKEDWNNHHDRHCGMCGMPIPFEEATDAIQDMGGHICYDCQESYKAIYGTEAGFRDSADAVFQCVECGVVKTDSEEAVPHMCRDCYADKDVFDG</sequence>
<evidence type="ECO:0000313" key="2">
    <source>
        <dbReference type="EMBL" id="AUG88431.1"/>
    </source>
</evidence>
<evidence type="ECO:0000259" key="1">
    <source>
        <dbReference type="PROSITE" id="PS51278"/>
    </source>
</evidence>
<evidence type="ECO:0000313" key="3">
    <source>
        <dbReference type="Proteomes" id="UP000240283"/>
    </source>
</evidence>
<accession>A0A2H5BQ19</accession>
<dbReference type="Gene3D" id="3.60.20.10">
    <property type="entry name" value="Glutamine Phosphoribosylpyrophosphate, subunit 1, domain 1"/>
    <property type="match status" value="1"/>
</dbReference>
<feature type="domain" description="Glutamine amidotransferase type-2" evidence="1">
    <location>
        <begin position="2"/>
        <end position="232"/>
    </location>
</feature>
<dbReference type="Pfam" id="PF13522">
    <property type="entry name" value="GATase_6"/>
    <property type="match status" value="1"/>
</dbReference>
<keyword evidence="3" id="KW-1185">Reference proteome</keyword>
<dbReference type="InterPro" id="IPR017932">
    <property type="entry name" value="GATase_2_dom"/>
</dbReference>
<reference evidence="2 3" key="1">
    <citation type="submission" date="2017-12" db="EMBL/GenBank/DDBJ databases">
        <title>Genomic analysis of a novel phage Vp_R1 lytic to Vibrio parahaemolyticus.</title>
        <authorList>
            <person name="Ren H."/>
            <person name="Li Z."/>
        </authorList>
    </citation>
    <scope>NUCLEOTIDE SEQUENCE [LARGE SCALE GENOMIC DNA]</scope>
</reference>
<name>A0A2H5BQ19_9CAUD</name>
<dbReference type="Proteomes" id="UP000240283">
    <property type="component" value="Segment"/>
</dbReference>
<gene>
    <name evidence="2" type="ORF">VPR_067</name>
</gene>